<dbReference type="InterPro" id="IPR005719">
    <property type="entry name" value="Dihydroorotate_DH_2"/>
</dbReference>
<dbReference type="EMBL" id="JBHUIW010000031">
    <property type="protein sequence ID" value="MFD2184602.1"/>
    <property type="molecule type" value="Genomic_DNA"/>
</dbReference>
<keyword evidence="12" id="KW-0472">Membrane</keyword>
<evidence type="ECO:0000256" key="8">
    <source>
        <dbReference type="ARBA" id="ARBA00022630"/>
    </source>
</evidence>
<evidence type="ECO:0000256" key="2">
    <source>
        <dbReference type="ARBA" id="ARBA00003125"/>
    </source>
</evidence>
<protein>
    <recommendedName>
        <fullName evidence="7 14">Dihydroorotate dehydrogenase (quinone)</fullName>
        <ecNumber evidence="6 14">1.3.5.2</ecNumber>
    </recommendedName>
</protein>
<organism evidence="16 17">
    <name type="scientific">Rhodoplanes azumiensis</name>
    <dbReference type="NCBI Taxonomy" id="1897628"/>
    <lineage>
        <taxon>Bacteria</taxon>
        <taxon>Pseudomonadati</taxon>
        <taxon>Pseudomonadota</taxon>
        <taxon>Alphaproteobacteria</taxon>
        <taxon>Hyphomicrobiales</taxon>
        <taxon>Nitrobacteraceae</taxon>
        <taxon>Rhodoplanes</taxon>
    </lineage>
</organism>
<dbReference type="NCBIfam" id="NF003652">
    <property type="entry name" value="PRK05286.2-5"/>
    <property type="match status" value="1"/>
</dbReference>
<dbReference type="PROSITE" id="PS00912">
    <property type="entry name" value="DHODEHASE_2"/>
    <property type="match status" value="1"/>
</dbReference>
<evidence type="ECO:0000256" key="14">
    <source>
        <dbReference type="NCBIfam" id="TIGR01036"/>
    </source>
</evidence>
<gene>
    <name evidence="16" type="ORF">ACFSOX_20800</name>
</gene>
<evidence type="ECO:0000256" key="1">
    <source>
        <dbReference type="ARBA" id="ARBA00001917"/>
    </source>
</evidence>
<evidence type="ECO:0000313" key="17">
    <source>
        <dbReference type="Proteomes" id="UP001597314"/>
    </source>
</evidence>
<evidence type="ECO:0000313" key="16">
    <source>
        <dbReference type="EMBL" id="MFD2184602.1"/>
    </source>
</evidence>
<feature type="domain" description="Dihydroorotate dehydrogenase catalytic" evidence="15">
    <location>
        <begin position="45"/>
        <end position="349"/>
    </location>
</feature>
<dbReference type="RefSeq" id="WP_378479744.1">
    <property type="nucleotide sequence ID" value="NZ_JBHUIW010000031.1"/>
</dbReference>
<dbReference type="Proteomes" id="UP001597314">
    <property type="component" value="Unassembled WGS sequence"/>
</dbReference>
<comment type="function">
    <text evidence="2">Catalyzes the conversion of dihydroorotate to orotate with quinone as electron acceptor.</text>
</comment>
<name>A0ABW5AQ80_9BRAD</name>
<comment type="subcellular location">
    <subcellularLocation>
        <location evidence="3">Membrane</location>
    </subcellularLocation>
</comment>
<accession>A0ABW5AQ80</accession>
<dbReference type="PANTHER" id="PTHR48109:SF4">
    <property type="entry name" value="DIHYDROOROTATE DEHYDROGENASE (QUINONE), MITOCHONDRIAL"/>
    <property type="match status" value="1"/>
</dbReference>
<evidence type="ECO:0000256" key="4">
    <source>
        <dbReference type="ARBA" id="ARBA00005161"/>
    </source>
</evidence>
<dbReference type="InterPro" id="IPR013785">
    <property type="entry name" value="Aldolase_TIM"/>
</dbReference>
<evidence type="ECO:0000256" key="13">
    <source>
        <dbReference type="ARBA" id="ARBA00048639"/>
    </source>
</evidence>
<evidence type="ECO:0000256" key="3">
    <source>
        <dbReference type="ARBA" id="ARBA00004370"/>
    </source>
</evidence>
<comment type="cofactor">
    <cofactor evidence="1">
        <name>FMN</name>
        <dbReference type="ChEBI" id="CHEBI:58210"/>
    </cofactor>
</comment>
<evidence type="ECO:0000256" key="6">
    <source>
        <dbReference type="ARBA" id="ARBA00012791"/>
    </source>
</evidence>
<dbReference type="SUPFAM" id="SSF51395">
    <property type="entry name" value="FMN-linked oxidoreductases"/>
    <property type="match status" value="1"/>
</dbReference>
<proteinExistence type="inferred from homology"/>
<evidence type="ECO:0000256" key="7">
    <source>
        <dbReference type="ARBA" id="ARBA00018366"/>
    </source>
</evidence>
<comment type="catalytic activity">
    <reaction evidence="13">
        <text>(S)-dihydroorotate + a quinone = orotate + a quinol</text>
        <dbReference type="Rhea" id="RHEA:30187"/>
        <dbReference type="ChEBI" id="CHEBI:24646"/>
        <dbReference type="ChEBI" id="CHEBI:30839"/>
        <dbReference type="ChEBI" id="CHEBI:30864"/>
        <dbReference type="ChEBI" id="CHEBI:132124"/>
        <dbReference type="EC" id="1.3.5.2"/>
    </reaction>
</comment>
<evidence type="ECO:0000256" key="9">
    <source>
        <dbReference type="ARBA" id="ARBA00022643"/>
    </source>
</evidence>
<dbReference type="EC" id="1.3.5.2" evidence="6 14"/>
<evidence type="ECO:0000256" key="12">
    <source>
        <dbReference type="ARBA" id="ARBA00023136"/>
    </source>
</evidence>
<evidence type="ECO:0000256" key="11">
    <source>
        <dbReference type="ARBA" id="ARBA00023002"/>
    </source>
</evidence>
<comment type="similarity">
    <text evidence="5">Belongs to the dihydroorotate dehydrogenase family. Type 2 subfamily.</text>
</comment>
<dbReference type="Pfam" id="PF01180">
    <property type="entry name" value="DHO_dh"/>
    <property type="match status" value="1"/>
</dbReference>
<dbReference type="InterPro" id="IPR050074">
    <property type="entry name" value="DHO_dehydrogenase"/>
</dbReference>
<reference evidence="17" key="1">
    <citation type="journal article" date="2019" name="Int. J. Syst. Evol. Microbiol.">
        <title>The Global Catalogue of Microorganisms (GCM) 10K type strain sequencing project: providing services to taxonomists for standard genome sequencing and annotation.</title>
        <authorList>
            <consortium name="The Broad Institute Genomics Platform"/>
            <consortium name="The Broad Institute Genome Sequencing Center for Infectious Disease"/>
            <person name="Wu L."/>
            <person name="Ma J."/>
        </authorList>
    </citation>
    <scope>NUCLEOTIDE SEQUENCE [LARGE SCALE GENOMIC DNA]</scope>
    <source>
        <strain evidence="17">CGMCC 1.6774</strain>
    </source>
</reference>
<dbReference type="PANTHER" id="PTHR48109">
    <property type="entry name" value="DIHYDROOROTATE DEHYDROGENASE (QUINONE), MITOCHONDRIAL-RELATED"/>
    <property type="match status" value="1"/>
</dbReference>
<dbReference type="CDD" id="cd04738">
    <property type="entry name" value="DHOD_2_like"/>
    <property type="match status" value="1"/>
</dbReference>
<sequence>MHDFLYRLARPALKLLDPEQAHRLAVVTLQRGLLPATASADDPILATRVFGLDFDNPIGLGAGFDKHAEVIDAMLGFGFGFVEAGTVTPKPQPGNTGQRLFRLDEDQAVINRFGFNSEGLGPFVARLTARRAGTPHRGVVGANIGKNRTSEDAAADYETCLAAVAPLVDYVVVNVSSPNTPGLRGLQARAPIEALVGRVLAARDRAARPGASSEVAAPKRPPILIKVGPDLDEDQLRDIAEVTLDTGLDGLIVGNTTVTRPPTLRSRWRDAEGGLSGRPLMGLSTECLRAMYRLTEGRVPLVGCGGVASGEDAYTKIRAGASLVQLYSALVFHGPGFAVTVKRDLAKLLRRDGFSNVAEAVGADHR</sequence>
<dbReference type="InterPro" id="IPR001295">
    <property type="entry name" value="Dihydroorotate_DH_CS"/>
</dbReference>
<comment type="pathway">
    <text evidence="4">Pyrimidine metabolism; UMP biosynthesis via de novo pathway; orotate from (S)-dihydroorotate (quinone route): step 1/1.</text>
</comment>
<dbReference type="NCBIfam" id="NF003645">
    <property type="entry name" value="PRK05286.1-2"/>
    <property type="match status" value="1"/>
</dbReference>
<keyword evidence="11 16" id="KW-0560">Oxidoreductase</keyword>
<dbReference type="GO" id="GO:0106430">
    <property type="term" value="F:dihydroorotate dehydrogenase (quinone) activity"/>
    <property type="evidence" value="ECO:0007669"/>
    <property type="project" value="UniProtKB-EC"/>
</dbReference>
<keyword evidence="17" id="KW-1185">Reference proteome</keyword>
<keyword evidence="10" id="KW-0665">Pyrimidine biosynthesis</keyword>
<keyword evidence="8" id="KW-0285">Flavoprotein</keyword>
<evidence type="ECO:0000256" key="5">
    <source>
        <dbReference type="ARBA" id="ARBA00005359"/>
    </source>
</evidence>
<dbReference type="InterPro" id="IPR005720">
    <property type="entry name" value="Dihydroorotate_DH_cat"/>
</dbReference>
<keyword evidence="9" id="KW-0288">FMN</keyword>
<comment type="caution">
    <text evidence="16">The sequence shown here is derived from an EMBL/GenBank/DDBJ whole genome shotgun (WGS) entry which is preliminary data.</text>
</comment>
<dbReference type="Gene3D" id="3.20.20.70">
    <property type="entry name" value="Aldolase class I"/>
    <property type="match status" value="1"/>
</dbReference>
<dbReference type="NCBIfam" id="TIGR01036">
    <property type="entry name" value="pyrD_sub2"/>
    <property type="match status" value="1"/>
</dbReference>
<evidence type="ECO:0000259" key="15">
    <source>
        <dbReference type="Pfam" id="PF01180"/>
    </source>
</evidence>
<evidence type="ECO:0000256" key="10">
    <source>
        <dbReference type="ARBA" id="ARBA00022975"/>
    </source>
</evidence>